<name>A0A2P8C6X1_9BACT</name>
<evidence type="ECO:0000313" key="2">
    <source>
        <dbReference type="Proteomes" id="UP000240621"/>
    </source>
</evidence>
<dbReference type="EMBL" id="PYGC01000013">
    <property type="protein sequence ID" value="PSK80712.1"/>
    <property type="molecule type" value="Genomic_DNA"/>
</dbReference>
<evidence type="ECO:0000313" key="1">
    <source>
        <dbReference type="EMBL" id="PSK80712.1"/>
    </source>
</evidence>
<dbReference type="Proteomes" id="UP000240621">
    <property type="component" value="Unassembled WGS sequence"/>
</dbReference>
<sequence>MEYLFRLKIDIDKGQILRKVTAIYQKIKPPVQILDGLVFVRKDEGYLQS</sequence>
<dbReference type="RefSeq" id="WP_153637050.1">
    <property type="nucleotide sequence ID" value="NZ_BLAU01000001.1"/>
</dbReference>
<gene>
    <name evidence="1" type="ORF">CLV93_1136</name>
</gene>
<protein>
    <submittedName>
        <fullName evidence="1">Uncharacterized protein</fullName>
    </submittedName>
</protein>
<proteinExistence type="predicted"/>
<reference evidence="1 2" key="1">
    <citation type="submission" date="2018-03" db="EMBL/GenBank/DDBJ databases">
        <title>Genomic Encyclopedia of Archaeal and Bacterial Type Strains, Phase II (KMG-II): from individual species to whole genera.</title>
        <authorList>
            <person name="Goeker M."/>
        </authorList>
    </citation>
    <scope>NUCLEOTIDE SEQUENCE [LARGE SCALE GENOMIC DNA]</scope>
    <source>
        <strain evidence="1 2">DSM 27267</strain>
    </source>
</reference>
<organism evidence="1 2">
    <name type="scientific">Prolixibacter denitrificans</name>
    <dbReference type="NCBI Taxonomy" id="1541063"/>
    <lineage>
        <taxon>Bacteria</taxon>
        <taxon>Pseudomonadati</taxon>
        <taxon>Bacteroidota</taxon>
        <taxon>Bacteroidia</taxon>
        <taxon>Marinilabiliales</taxon>
        <taxon>Prolixibacteraceae</taxon>
        <taxon>Prolixibacter</taxon>
    </lineage>
</organism>
<comment type="caution">
    <text evidence="1">The sequence shown here is derived from an EMBL/GenBank/DDBJ whole genome shotgun (WGS) entry which is preliminary data.</text>
</comment>
<dbReference type="AlphaFoldDB" id="A0A2P8C6X1"/>
<accession>A0A2P8C6X1</accession>